<sequence length="347" mass="39521">MAGDDKSSEDASDKSFKCCVKQKVKIAVCVTCGNVFHRSCLERVKSYVTIDETRIICCQSEEAGKQPGLINSKSLDPIYAKIISDEIITHLRNEISLLRTIIQEKDEKYAVMLENKHLLNEKVGILSDKNQVLQKHHEDCSLIQIDKANPAKKRGIPDRMTNEDKSKQDKKCQEPAADMIVFQSTSLEREIKSDIQQPITKNDVFSAVTRAQDKSKLEKYINLENDAPSASNSRKDDWTEVVRRKPKRNCIIGKNEESLKGVPKNITLHVCRLNPQTTTEDLTNLLIRNFPEVKCEALNSRFPTLYSSYKVTLFETNFKKAMNPEVWPFGACISRFFVKRRGTTTTT</sequence>
<feature type="region of interest" description="Disordered" evidence="1">
    <location>
        <begin position="152"/>
        <end position="173"/>
    </location>
</feature>
<name>A0A9N9S903_PHACE</name>
<evidence type="ECO:0000313" key="2">
    <source>
        <dbReference type="EMBL" id="CAG9813564.1"/>
    </source>
</evidence>
<gene>
    <name evidence="2" type="ORF">PHAECO_LOCUS359</name>
</gene>
<dbReference type="AlphaFoldDB" id="A0A9N9S903"/>
<dbReference type="OrthoDB" id="6779764at2759"/>
<accession>A0A9N9S903</accession>
<evidence type="ECO:0000256" key="1">
    <source>
        <dbReference type="SAM" id="MobiDB-lite"/>
    </source>
</evidence>
<reference evidence="2" key="1">
    <citation type="submission" date="2022-01" db="EMBL/GenBank/DDBJ databases">
        <authorList>
            <person name="King R."/>
        </authorList>
    </citation>
    <scope>NUCLEOTIDE SEQUENCE</scope>
</reference>
<dbReference type="EMBL" id="OU896707">
    <property type="protein sequence ID" value="CAG9813564.1"/>
    <property type="molecule type" value="Genomic_DNA"/>
</dbReference>
<organism evidence="2 3">
    <name type="scientific">Phaedon cochleariae</name>
    <name type="common">Mustard beetle</name>
    <dbReference type="NCBI Taxonomy" id="80249"/>
    <lineage>
        <taxon>Eukaryota</taxon>
        <taxon>Metazoa</taxon>
        <taxon>Ecdysozoa</taxon>
        <taxon>Arthropoda</taxon>
        <taxon>Hexapoda</taxon>
        <taxon>Insecta</taxon>
        <taxon>Pterygota</taxon>
        <taxon>Neoptera</taxon>
        <taxon>Endopterygota</taxon>
        <taxon>Coleoptera</taxon>
        <taxon>Polyphaga</taxon>
        <taxon>Cucujiformia</taxon>
        <taxon>Chrysomeloidea</taxon>
        <taxon>Chrysomelidae</taxon>
        <taxon>Chrysomelinae</taxon>
        <taxon>Chrysomelini</taxon>
        <taxon>Phaedon</taxon>
    </lineage>
</organism>
<proteinExistence type="predicted"/>
<feature type="compositionally biased region" description="Basic and acidic residues" evidence="1">
    <location>
        <begin position="155"/>
        <end position="173"/>
    </location>
</feature>
<reference evidence="2" key="2">
    <citation type="submission" date="2022-10" db="EMBL/GenBank/DDBJ databases">
        <authorList>
            <consortium name="ENA_rothamsted_submissions"/>
            <consortium name="culmorum"/>
            <person name="King R."/>
        </authorList>
    </citation>
    <scope>NUCLEOTIDE SEQUENCE</scope>
</reference>
<dbReference type="Proteomes" id="UP001153737">
    <property type="component" value="Chromosome 1"/>
</dbReference>
<keyword evidence="3" id="KW-1185">Reference proteome</keyword>
<protein>
    <submittedName>
        <fullName evidence="2">Uncharacterized protein</fullName>
    </submittedName>
</protein>
<evidence type="ECO:0000313" key="3">
    <source>
        <dbReference type="Proteomes" id="UP001153737"/>
    </source>
</evidence>